<dbReference type="GO" id="GO:0006865">
    <property type="term" value="P:amino acid transport"/>
    <property type="evidence" value="ECO:0007669"/>
    <property type="project" value="UniProtKB-KW"/>
</dbReference>
<dbReference type="AlphaFoldDB" id="A0A0A3Z1Z6"/>
<feature type="transmembrane region" description="Helical" evidence="10">
    <location>
        <begin position="86"/>
        <end position="105"/>
    </location>
</feature>
<gene>
    <name evidence="12" type="ORF">NG99_13215</name>
</gene>
<dbReference type="InterPro" id="IPR010065">
    <property type="entry name" value="AA_ABC_transptr_permease_3TM"/>
</dbReference>
<organism evidence="12 13">
    <name type="scientific">Erwinia typographi</name>
    <dbReference type="NCBI Taxonomy" id="371042"/>
    <lineage>
        <taxon>Bacteria</taxon>
        <taxon>Pseudomonadati</taxon>
        <taxon>Pseudomonadota</taxon>
        <taxon>Gammaproteobacteria</taxon>
        <taxon>Enterobacterales</taxon>
        <taxon>Erwiniaceae</taxon>
        <taxon>Erwinia</taxon>
    </lineage>
</organism>
<keyword evidence="13" id="KW-1185">Reference proteome</keyword>
<evidence type="ECO:0000256" key="5">
    <source>
        <dbReference type="ARBA" id="ARBA00022519"/>
    </source>
</evidence>
<proteinExistence type="inferred from homology"/>
<dbReference type="GO" id="GO:0043190">
    <property type="term" value="C:ATP-binding cassette (ABC) transporter complex"/>
    <property type="evidence" value="ECO:0007669"/>
    <property type="project" value="InterPro"/>
</dbReference>
<keyword evidence="6 10" id="KW-0812">Transmembrane</keyword>
<dbReference type="GO" id="GO:0022857">
    <property type="term" value="F:transmembrane transporter activity"/>
    <property type="evidence" value="ECO:0007669"/>
    <property type="project" value="InterPro"/>
</dbReference>
<evidence type="ECO:0000256" key="6">
    <source>
        <dbReference type="ARBA" id="ARBA00022692"/>
    </source>
</evidence>
<evidence type="ECO:0000259" key="11">
    <source>
        <dbReference type="PROSITE" id="PS50928"/>
    </source>
</evidence>
<evidence type="ECO:0000256" key="9">
    <source>
        <dbReference type="ARBA" id="ARBA00023136"/>
    </source>
</evidence>
<evidence type="ECO:0000313" key="12">
    <source>
        <dbReference type="EMBL" id="KGT92890.1"/>
    </source>
</evidence>
<dbReference type="SUPFAM" id="SSF161098">
    <property type="entry name" value="MetI-like"/>
    <property type="match status" value="1"/>
</dbReference>
<evidence type="ECO:0000256" key="3">
    <source>
        <dbReference type="ARBA" id="ARBA00022448"/>
    </source>
</evidence>
<dbReference type="Gene3D" id="1.10.3720.10">
    <property type="entry name" value="MetI-like"/>
    <property type="match status" value="1"/>
</dbReference>
<dbReference type="Pfam" id="PF00528">
    <property type="entry name" value="BPD_transp_1"/>
    <property type="match status" value="1"/>
</dbReference>
<reference evidence="12 13" key="1">
    <citation type="submission" date="2014-10" db="EMBL/GenBank/DDBJ databases">
        <title>Genome sequence of Erwinia typographi M043b.</title>
        <authorList>
            <person name="Chan K.-G."/>
            <person name="Tan W.-S."/>
        </authorList>
    </citation>
    <scope>NUCLEOTIDE SEQUENCE [LARGE SCALE GENOMIC DNA]</scope>
    <source>
        <strain evidence="12 13">M043b</strain>
    </source>
</reference>
<keyword evidence="3 10" id="KW-0813">Transport</keyword>
<dbReference type="RefSeq" id="WP_034893437.1">
    <property type="nucleotide sequence ID" value="NZ_JRUQ01000039.1"/>
</dbReference>
<dbReference type="InterPro" id="IPR043429">
    <property type="entry name" value="ArtM/GltK/GlnP/TcyL/YhdX-like"/>
</dbReference>
<dbReference type="InterPro" id="IPR035906">
    <property type="entry name" value="MetI-like_sf"/>
</dbReference>
<evidence type="ECO:0000256" key="7">
    <source>
        <dbReference type="ARBA" id="ARBA00022970"/>
    </source>
</evidence>
<feature type="transmembrane region" description="Helical" evidence="10">
    <location>
        <begin position="20"/>
        <end position="45"/>
    </location>
</feature>
<feature type="transmembrane region" description="Helical" evidence="10">
    <location>
        <begin position="190"/>
        <end position="217"/>
    </location>
</feature>
<keyword evidence="5" id="KW-0997">Cell inner membrane</keyword>
<evidence type="ECO:0000256" key="2">
    <source>
        <dbReference type="ARBA" id="ARBA00010072"/>
    </source>
</evidence>
<dbReference type="EMBL" id="JRUQ01000039">
    <property type="protein sequence ID" value="KGT92890.1"/>
    <property type="molecule type" value="Genomic_DNA"/>
</dbReference>
<evidence type="ECO:0000256" key="4">
    <source>
        <dbReference type="ARBA" id="ARBA00022475"/>
    </source>
</evidence>
<accession>A0A0A3Z1Z6</accession>
<comment type="caution">
    <text evidence="12">The sequence shown here is derived from an EMBL/GenBank/DDBJ whole genome shotgun (WGS) entry which is preliminary data.</text>
</comment>
<dbReference type="OrthoDB" id="6580405at2"/>
<sequence>MHYSFQFGEVIKHWPELLSGALITLLVAFLAFWIGCVIGLLGALAVQHARPGVRRMVRGYVVFFTNTPSLIQIFVLFYGLPDFGIVLSPMTAVLIGLSLNAGAYLTDIMRSGLVSVNKAELEAAETLNMSLMQRFRFVTLPHLAKTIYPLLSNFFIWILLGSSIGGLFGVNELTGAVIEISASTFRSIESFAVAAGLYVVLTFIASAFLYAIGYWCFRVRARFI</sequence>
<dbReference type="PROSITE" id="PS50928">
    <property type="entry name" value="ABC_TM1"/>
    <property type="match status" value="1"/>
</dbReference>
<name>A0A0A3Z1Z6_9GAMM</name>
<feature type="transmembrane region" description="Helical" evidence="10">
    <location>
        <begin position="57"/>
        <end position="80"/>
    </location>
</feature>
<evidence type="ECO:0000256" key="8">
    <source>
        <dbReference type="ARBA" id="ARBA00022989"/>
    </source>
</evidence>
<keyword evidence="9 10" id="KW-0472">Membrane</keyword>
<keyword evidence="7" id="KW-0029">Amino-acid transport</keyword>
<dbReference type="PANTHER" id="PTHR30614:SF0">
    <property type="entry name" value="L-CYSTINE TRANSPORT SYSTEM PERMEASE PROTEIN TCYL"/>
    <property type="match status" value="1"/>
</dbReference>
<evidence type="ECO:0000313" key="13">
    <source>
        <dbReference type="Proteomes" id="UP000030351"/>
    </source>
</evidence>
<keyword evidence="8 10" id="KW-1133">Transmembrane helix</keyword>
<comment type="similarity">
    <text evidence="2">Belongs to the binding-protein-dependent transport system permease family. HisMQ subfamily.</text>
</comment>
<feature type="transmembrane region" description="Helical" evidence="10">
    <location>
        <begin position="150"/>
        <end position="170"/>
    </location>
</feature>
<evidence type="ECO:0000256" key="10">
    <source>
        <dbReference type="RuleBase" id="RU363032"/>
    </source>
</evidence>
<dbReference type="PANTHER" id="PTHR30614">
    <property type="entry name" value="MEMBRANE COMPONENT OF AMINO ACID ABC TRANSPORTER"/>
    <property type="match status" value="1"/>
</dbReference>
<dbReference type="NCBIfam" id="TIGR01726">
    <property type="entry name" value="HEQRo_perm_3TM"/>
    <property type="match status" value="1"/>
</dbReference>
<feature type="domain" description="ABC transmembrane type-1" evidence="11">
    <location>
        <begin position="21"/>
        <end position="210"/>
    </location>
</feature>
<dbReference type="eggNOG" id="COG0765">
    <property type="taxonomic scope" value="Bacteria"/>
</dbReference>
<dbReference type="InterPro" id="IPR000515">
    <property type="entry name" value="MetI-like"/>
</dbReference>
<comment type="subcellular location">
    <subcellularLocation>
        <location evidence="1">Cell inner membrane</location>
        <topology evidence="1">Multi-pass membrane protein</topology>
    </subcellularLocation>
    <subcellularLocation>
        <location evidence="10">Cell membrane</location>
        <topology evidence="10">Multi-pass membrane protein</topology>
    </subcellularLocation>
</comment>
<dbReference type="CDD" id="cd06261">
    <property type="entry name" value="TM_PBP2"/>
    <property type="match status" value="1"/>
</dbReference>
<evidence type="ECO:0000256" key="1">
    <source>
        <dbReference type="ARBA" id="ARBA00004429"/>
    </source>
</evidence>
<dbReference type="STRING" id="371042.NG99_13215"/>
<keyword evidence="4" id="KW-1003">Cell membrane</keyword>
<dbReference type="Proteomes" id="UP000030351">
    <property type="component" value="Unassembled WGS sequence"/>
</dbReference>
<protein>
    <submittedName>
        <fullName evidence="12">ABC transporter</fullName>
    </submittedName>
</protein>